<feature type="transmembrane region" description="Helical" evidence="8">
    <location>
        <begin position="86"/>
        <end position="113"/>
    </location>
</feature>
<evidence type="ECO:0000256" key="3">
    <source>
        <dbReference type="ARBA" id="ARBA00022475"/>
    </source>
</evidence>
<evidence type="ECO:0000256" key="4">
    <source>
        <dbReference type="ARBA" id="ARBA00022692"/>
    </source>
</evidence>
<feature type="transmembrane region" description="Helical" evidence="8">
    <location>
        <begin position="251"/>
        <end position="272"/>
    </location>
</feature>
<dbReference type="PANTHER" id="PTHR23517:SF2">
    <property type="entry name" value="MULTIDRUG RESISTANCE PROTEIN MDTH"/>
    <property type="match status" value="1"/>
</dbReference>
<protein>
    <submittedName>
        <fullName evidence="10">Predicted arabinose efflux permease, MFS family</fullName>
    </submittedName>
</protein>
<evidence type="ECO:0000256" key="5">
    <source>
        <dbReference type="ARBA" id="ARBA00022989"/>
    </source>
</evidence>
<gene>
    <name evidence="10" type="ORF">GA0070603_0888</name>
</gene>
<dbReference type="InterPro" id="IPR020846">
    <property type="entry name" value="MFS_dom"/>
</dbReference>
<evidence type="ECO:0000313" key="11">
    <source>
        <dbReference type="Proteomes" id="UP000198605"/>
    </source>
</evidence>
<dbReference type="SUPFAM" id="SSF103473">
    <property type="entry name" value="MFS general substrate transporter"/>
    <property type="match status" value="1"/>
</dbReference>
<dbReference type="GO" id="GO:0022857">
    <property type="term" value="F:transmembrane transporter activity"/>
    <property type="evidence" value="ECO:0007669"/>
    <property type="project" value="InterPro"/>
</dbReference>
<dbReference type="Gene3D" id="1.20.1250.20">
    <property type="entry name" value="MFS general substrate transporter like domains"/>
    <property type="match status" value="1"/>
</dbReference>
<comment type="subcellular location">
    <subcellularLocation>
        <location evidence="1">Cell membrane</location>
        <topology evidence="1">Multi-pass membrane protein</topology>
    </subcellularLocation>
</comment>
<dbReference type="InterPro" id="IPR036259">
    <property type="entry name" value="MFS_trans_sf"/>
</dbReference>
<feature type="transmembrane region" description="Helical" evidence="8">
    <location>
        <begin position="213"/>
        <end position="231"/>
    </location>
</feature>
<feature type="transmembrane region" description="Helical" evidence="8">
    <location>
        <begin position="20"/>
        <end position="43"/>
    </location>
</feature>
<organism evidence="10 11">
    <name type="scientific">Micromonospora chersina</name>
    <dbReference type="NCBI Taxonomy" id="47854"/>
    <lineage>
        <taxon>Bacteria</taxon>
        <taxon>Bacillati</taxon>
        <taxon>Actinomycetota</taxon>
        <taxon>Actinomycetes</taxon>
        <taxon>Micromonosporales</taxon>
        <taxon>Micromonosporaceae</taxon>
        <taxon>Micromonospora</taxon>
    </lineage>
</organism>
<dbReference type="Proteomes" id="UP000198605">
    <property type="component" value="Unassembled WGS sequence"/>
</dbReference>
<feature type="transmembrane region" description="Helical" evidence="8">
    <location>
        <begin position="49"/>
        <end position="74"/>
    </location>
</feature>
<dbReference type="STRING" id="47854.GA0070603_0888"/>
<name>A0A1C6U7S8_9ACTN</name>
<dbReference type="Pfam" id="PF07690">
    <property type="entry name" value="MFS_1"/>
    <property type="match status" value="1"/>
</dbReference>
<feature type="transmembrane region" description="Helical" evidence="8">
    <location>
        <begin position="284"/>
        <end position="301"/>
    </location>
</feature>
<dbReference type="InterPro" id="IPR050171">
    <property type="entry name" value="MFS_Transporters"/>
</dbReference>
<keyword evidence="2" id="KW-0813">Transport</keyword>
<dbReference type="PROSITE" id="PS50850">
    <property type="entry name" value="MFS"/>
    <property type="match status" value="1"/>
</dbReference>
<dbReference type="EMBL" id="FMIB01000002">
    <property type="protein sequence ID" value="SCL49998.1"/>
    <property type="molecule type" value="Genomic_DNA"/>
</dbReference>
<evidence type="ECO:0000259" key="9">
    <source>
        <dbReference type="PROSITE" id="PS50850"/>
    </source>
</evidence>
<keyword evidence="4 8" id="KW-0812">Transmembrane</keyword>
<dbReference type="OrthoDB" id="3364748at2"/>
<dbReference type="InterPro" id="IPR011701">
    <property type="entry name" value="MFS"/>
</dbReference>
<feature type="region of interest" description="Disordered" evidence="7">
    <location>
        <begin position="514"/>
        <end position="533"/>
    </location>
</feature>
<evidence type="ECO:0000256" key="8">
    <source>
        <dbReference type="SAM" id="Phobius"/>
    </source>
</evidence>
<dbReference type="AlphaFoldDB" id="A0A1C6U7S8"/>
<evidence type="ECO:0000256" key="2">
    <source>
        <dbReference type="ARBA" id="ARBA00022448"/>
    </source>
</evidence>
<feature type="domain" description="Major facilitator superfamily (MFS) profile" evidence="9">
    <location>
        <begin position="16"/>
        <end position="401"/>
    </location>
</feature>
<keyword evidence="5 8" id="KW-1133">Transmembrane helix</keyword>
<feature type="transmembrane region" description="Helical" evidence="8">
    <location>
        <begin position="377"/>
        <end position="396"/>
    </location>
</feature>
<evidence type="ECO:0000256" key="7">
    <source>
        <dbReference type="SAM" id="MobiDB-lite"/>
    </source>
</evidence>
<evidence type="ECO:0000256" key="6">
    <source>
        <dbReference type="ARBA" id="ARBA00023136"/>
    </source>
</evidence>
<reference evidence="11" key="1">
    <citation type="submission" date="2016-06" db="EMBL/GenBank/DDBJ databases">
        <authorList>
            <person name="Varghese N."/>
            <person name="Submissions Spin"/>
        </authorList>
    </citation>
    <scope>NUCLEOTIDE SEQUENCE [LARGE SCALE GENOMIC DNA]</scope>
    <source>
        <strain evidence="11">DSM 44151</strain>
    </source>
</reference>
<accession>A0A1C6U7S8</accession>
<keyword evidence="6 8" id="KW-0472">Membrane</keyword>
<dbReference type="PANTHER" id="PTHR23517">
    <property type="entry name" value="RESISTANCE PROTEIN MDTM, PUTATIVE-RELATED-RELATED"/>
    <property type="match status" value="1"/>
</dbReference>
<dbReference type="GO" id="GO:0005886">
    <property type="term" value="C:plasma membrane"/>
    <property type="evidence" value="ECO:0007669"/>
    <property type="project" value="UniProtKB-SubCell"/>
</dbReference>
<feature type="region of interest" description="Disordered" evidence="7">
    <location>
        <begin position="398"/>
        <end position="432"/>
    </location>
</feature>
<evidence type="ECO:0000256" key="1">
    <source>
        <dbReference type="ARBA" id="ARBA00004651"/>
    </source>
</evidence>
<proteinExistence type="predicted"/>
<feature type="transmembrane region" description="Helical" evidence="8">
    <location>
        <begin position="172"/>
        <end position="193"/>
    </location>
</feature>
<evidence type="ECO:0000313" key="10">
    <source>
        <dbReference type="EMBL" id="SCL49998.1"/>
    </source>
</evidence>
<keyword evidence="11" id="KW-1185">Reference proteome</keyword>
<keyword evidence="3" id="KW-1003">Cell membrane</keyword>
<sequence length="533" mass="54564">MTTTRTTLRELARIPGGGRYALSATVEAATSGMLRPFIVIYAVQIGLSAWQAGMTLTVGMLAGLGAVPLAGWWIDRGARRAPAVAALLARAVGSLLLAVVPGIAGFAIGAVLIGVGTQIAPPTSSALVAALAGRAQRAAALAAGRSLRNAGLGAGALLGTVLVAGGPEVLRWLALATALGCAVGAAVVARVPLPRQDVPAPARLAATKQAPGAGLRPVTILALAGIPYAFYADILEIALPLLLVHGLHASLAWPSGIFLANTVMVIALQLVVVVRLAKWPHRTVLFWSGLLLGASYLGFWLGGATGGGPGTALVALVIVPYTLGEILYTGSSVPLVIESAPPHLMGRALARWQLSYGLARAVDPVIITGLLSVGAAALWLPLAAATALGAATVRLGTRRRRPHRSPGRSMTHAVADGGSPGRRWSPEQMSPDVTGRPCINRYCRDHLRWARAQAVGPSGTRAAGPANRYPTVRVLIAGEPTGPGARSRCCGTGPGCCDPAGGWHPPPGLRAGCCRSARGSRRRPAPSGRSRPP</sequence>